<evidence type="ECO:0000256" key="1">
    <source>
        <dbReference type="SAM" id="MobiDB-lite"/>
    </source>
</evidence>
<dbReference type="Pfam" id="PF04266">
    <property type="entry name" value="ASCH"/>
    <property type="match status" value="1"/>
</dbReference>
<dbReference type="InterPro" id="IPR039128">
    <property type="entry name" value="TRIP4-like"/>
</dbReference>
<evidence type="ECO:0000259" key="2">
    <source>
        <dbReference type="SMART" id="SM01022"/>
    </source>
</evidence>
<keyword evidence="4" id="KW-1185">Reference proteome</keyword>
<dbReference type="Proteomes" id="UP000594454">
    <property type="component" value="Chromosome 5"/>
</dbReference>
<dbReference type="InterPro" id="IPR015947">
    <property type="entry name" value="PUA-like_sf"/>
</dbReference>
<evidence type="ECO:0000313" key="3">
    <source>
        <dbReference type="EMBL" id="CAD7090548.1"/>
    </source>
</evidence>
<feature type="domain" description="ASCH" evidence="2">
    <location>
        <begin position="366"/>
        <end position="477"/>
    </location>
</feature>
<dbReference type="Gene3D" id="2.30.130.30">
    <property type="entry name" value="Hypothetical protein"/>
    <property type="match status" value="1"/>
</dbReference>
<dbReference type="InParanoid" id="A0A7R8V0S1"/>
<dbReference type="InterPro" id="IPR009349">
    <property type="entry name" value="TRIP4/RQT4_C2HC5_Znf"/>
</dbReference>
<dbReference type="FunFam" id="2.30.130.30:FF:000002">
    <property type="entry name" value="Activating signal cointegrator 1"/>
    <property type="match status" value="1"/>
</dbReference>
<accession>A0A7R8V0S1</accession>
<dbReference type="InterPro" id="IPR056994">
    <property type="entry name" value="TRI4_N"/>
</dbReference>
<dbReference type="AlphaFoldDB" id="A0A7R8V0S1"/>
<dbReference type="GO" id="GO:0180022">
    <property type="term" value="C:RQC-trigger complex"/>
    <property type="evidence" value="ECO:0007669"/>
    <property type="project" value="InterPro"/>
</dbReference>
<dbReference type="Pfam" id="PF06221">
    <property type="entry name" value="zf-C2HC5"/>
    <property type="match status" value="1"/>
</dbReference>
<reference evidence="3 4" key="1">
    <citation type="submission" date="2020-11" db="EMBL/GenBank/DDBJ databases">
        <authorList>
            <person name="Wallbank WR R."/>
            <person name="Pardo Diaz C."/>
            <person name="Kozak K."/>
            <person name="Martin S."/>
            <person name="Jiggins C."/>
            <person name="Moest M."/>
            <person name="Warren A I."/>
            <person name="Generalovic N T."/>
            <person name="Byers J.R.P. K."/>
            <person name="Montejo-Kovacevich G."/>
            <person name="Yen C E."/>
        </authorList>
    </citation>
    <scope>NUCLEOTIDE SEQUENCE [LARGE SCALE GENOMIC DNA]</scope>
</reference>
<dbReference type="GO" id="GO:0072344">
    <property type="term" value="P:rescue of stalled ribosome"/>
    <property type="evidence" value="ECO:0007669"/>
    <property type="project" value="InterPro"/>
</dbReference>
<dbReference type="GO" id="GO:0005634">
    <property type="term" value="C:nucleus"/>
    <property type="evidence" value="ECO:0007669"/>
    <property type="project" value="InterPro"/>
</dbReference>
<dbReference type="GO" id="GO:0008270">
    <property type="term" value="F:zinc ion binding"/>
    <property type="evidence" value="ECO:0007669"/>
    <property type="project" value="InterPro"/>
</dbReference>
<dbReference type="OMA" id="CGDPVHT"/>
<feature type="compositionally biased region" description="Basic and acidic residues" evidence="1">
    <location>
        <begin position="89"/>
        <end position="103"/>
    </location>
</feature>
<dbReference type="FunCoup" id="A0A7R8V0S1">
    <property type="interactions" value="1092"/>
</dbReference>
<dbReference type="PANTHER" id="PTHR12963">
    <property type="entry name" value="THYROID RECEPTOR INTERACTING PROTEIN RELATED"/>
    <property type="match status" value="1"/>
</dbReference>
<dbReference type="SUPFAM" id="SSF88697">
    <property type="entry name" value="PUA domain-like"/>
    <property type="match status" value="1"/>
</dbReference>
<dbReference type="CDD" id="cd06554">
    <property type="entry name" value="ASCH_ASC-1_like"/>
    <property type="match status" value="1"/>
</dbReference>
<feature type="region of interest" description="Disordered" evidence="1">
    <location>
        <begin position="67"/>
        <end position="106"/>
    </location>
</feature>
<dbReference type="InterPro" id="IPR056993">
    <property type="entry name" value="TRIP4_3rd_dom"/>
</dbReference>
<dbReference type="Pfam" id="PF23135">
    <property type="entry name" value="TRI4_N"/>
    <property type="match status" value="1"/>
</dbReference>
<dbReference type="InterPro" id="IPR007374">
    <property type="entry name" value="ASCH_domain"/>
</dbReference>
<dbReference type="SMART" id="SM01022">
    <property type="entry name" value="ASCH"/>
    <property type="match status" value="1"/>
</dbReference>
<dbReference type="Pfam" id="PF23134">
    <property type="entry name" value="TRIP4_3rd"/>
    <property type="match status" value="1"/>
</dbReference>
<evidence type="ECO:0000313" key="4">
    <source>
        <dbReference type="Proteomes" id="UP000594454"/>
    </source>
</evidence>
<dbReference type="PANTHER" id="PTHR12963:SF4">
    <property type="entry name" value="ACTIVATING SIGNAL COINTEGRATOR 1"/>
    <property type="match status" value="1"/>
</dbReference>
<dbReference type="EMBL" id="LR899013">
    <property type="protein sequence ID" value="CAD7090548.1"/>
    <property type="molecule type" value="Genomic_DNA"/>
</dbReference>
<protein>
    <recommendedName>
        <fullName evidence="2">ASCH domain-containing protein</fullName>
    </recommendedName>
</protein>
<name>A0A7R8V0S1_HERIL</name>
<proteinExistence type="predicted"/>
<sequence>MDKWLKERLSLCLDFEIPDEMISFILGMKSSEEVDEYFQTLLNYELQEHRVFINDFKQRLFGKNIGQNGSRGTGRRETIKKTNLNSNARKPERNEPPPKDDGKKKKKFVSLYTKDGNLNDTVLLKGRHRCECQARKHQLINNCLRCGRIICEQEGSGPCLFCGNLVCTEEEKKMIRSSTKKGENLKKSLMEQNRPKGWEEALAQRNRLLEYDRSSEKRTTVIDDESDYFQSNSVWLSDAERKKLERLEEEMREKKHASRLNRKVTLDFGGRQIVEEPQVTVDYEDKIFQEIAKSCSEGTYANIKSNSGPNEISDDIHPAYDGPLPVFIPVYPQSNNDKENGQKYDGVYNRVQDKELLEIQDQRHCLSMHQPWASLLVAGIKKHEGRSWYTAHRGRLWIAATAKPVDMEEVKRMENFYRVIYKDDNIKFPTQYPSGCLLGCVSVQDCLPQEEYRKVYPEGESESPFVFICTDPQELPIRFPIKGSHKIYKIDPNIHTAAVKSLQRLAKLQVENDE</sequence>
<dbReference type="OrthoDB" id="338816at2759"/>
<gene>
    <name evidence="3" type="ORF">HERILL_LOCUS13021</name>
</gene>
<organism evidence="3 4">
    <name type="scientific">Hermetia illucens</name>
    <name type="common">Black soldier fly</name>
    <dbReference type="NCBI Taxonomy" id="343691"/>
    <lineage>
        <taxon>Eukaryota</taxon>
        <taxon>Metazoa</taxon>
        <taxon>Ecdysozoa</taxon>
        <taxon>Arthropoda</taxon>
        <taxon>Hexapoda</taxon>
        <taxon>Insecta</taxon>
        <taxon>Pterygota</taxon>
        <taxon>Neoptera</taxon>
        <taxon>Endopterygota</taxon>
        <taxon>Diptera</taxon>
        <taxon>Brachycera</taxon>
        <taxon>Stratiomyomorpha</taxon>
        <taxon>Stratiomyidae</taxon>
        <taxon>Hermetiinae</taxon>
        <taxon>Hermetia</taxon>
    </lineage>
</organism>